<feature type="compositionally biased region" description="Basic and acidic residues" evidence="1">
    <location>
        <begin position="21"/>
        <end position="36"/>
    </location>
</feature>
<dbReference type="Proteomes" id="UP000613401">
    <property type="component" value="Unassembled WGS sequence"/>
</dbReference>
<name>A0A8H4CVI6_COLGL</name>
<dbReference type="RefSeq" id="XP_045269790.1">
    <property type="nucleotide sequence ID" value="XM_045413719.1"/>
</dbReference>
<dbReference type="GeneID" id="69020989"/>
<feature type="region of interest" description="Disordered" evidence="1">
    <location>
        <begin position="19"/>
        <end position="161"/>
    </location>
</feature>
<dbReference type="EMBL" id="WVTB01000011">
    <property type="protein sequence ID" value="KAF3810631.1"/>
    <property type="molecule type" value="Genomic_DNA"/>
</dbReference>
<reference evidence="2" key="2">
    <citation type="submission" date="2020-03" db="EMBL/GenBank/DDBJ databases">
        <authorList>
            <person name="Fu F.-F."/>
            <person name="Chen J."/>
        </authorList>
    </citation>
    <scope>NUCLEOTIDE SEQUENCE</scope>
    <source>
        <strain evidence="2">Lc1</strain>
    </source>
</reference>
<keyword evidence="3" id="KW-1185">Reference proteome</keyword>
<proteinExistence type="predicted"/>
<gene>
    <name evidence="2" type="ORF">GCG54_00013873</name>
</gene>
<evidence type="ECO:0000313" key="2">
    <source>
        <dbReference type="EMBL" id="KAF3810631.1"/>
    </source>
</evidence>
<dbReference type="AlphaFoldDB" id="A0A8H4CVI6"/>
<reference evidence="2" key="1">
    <citation type="journal article" date="2020" name="Phytopathology">
        <title>Genome sequence and comparative analysis of Colletotrichum gloeosporioides isolated from Liriodendron leaves.</title>
        <authorList>
            <person name="Fu F.F."/>
            <person name="Hao Z."/>
            <person name="Wang P."/>
            <person name="Lu Y."/>
            <person name="Xue L.J."/>
            <person name="Wei G."/>
            <person name="Tian Y."/>
            <person name="Baishi H."/>
            <person name="Xu H."/>
            <person name="Shi J."/>
            <person name="Cheng T."/>
            <person name="Wang G."/>
            <person name="Yi Y."/>
            <person name="Chen J."/>
        </authorList>
    </citation>
    <scope>NUCLEOTIDE SEQUENCE</scope>
    <source>
        <strain evidence="2">Lc1</strain>
    </source>
</reference>
<feature type="compositionally biased region" description="Low complexity" evidence="1">
    <location>
        <begin position="127"/>
        <end position="150"/>
    </location>
</feature>
<organism evidence="2 3">
    <name type="scientific">Colletotrichum gloeosporioides</name>
    <name type="common">Anthracnose fungus</name>
    <name type="synonym">Glomerella cingulata</name>
    <dbReference type="NCBI Taxonomy" id="474922"/>
    <lineage>
        <taxon>Eukaryota</taxon>
        <taxon>Fungi</taxon>
        <taxon>Dikarya</taxon>
        <taxon>Ascomycota</taxon>
        <taxon>Pezizomycotina</taxon>
        <taxon>Sordariomycetes</taxon>
        <taxon>Hypocreomycetidae</taxon>
        <taxon>Glomerellales</taxon>
        <taxon>Glomerellaceae</taxon>
        <taxon>Colletotrichum</taxon>
        <taxon>Colletotrichum gloeosporioides species complex</taxon>
    </lineage>
</organism>
<evidence type="ECO:0000313" key="3">
    <source>
        <dbReference type="Proteomes" id="UP000613401"/>
    </source>
</evidence>
<evidence type="ECO:0000256" key="1">
    <source>
        <dbReference type="SAM" id="MobiDB-lite"/>
    </source>
</evidence>
<sequence>MPPSFGPDTLLFSWNLFMNIRDPHTPPSERKQHPEIIEISSDSDEDVQAKPPTRRPRRANERSQYLSPPPSPPSPSTKRRQQLARNDTASRLRAAPRVPVGEPCGVPHRRQANPAVTTFQGGPILFAGTTETSTARTSTARTSTTKAGTSNPNVPKRSGNLKIEPRESSMEPRTGIFSLCQSLGSRSLMLWGLQDGCHAPNRPLAGDLGAGTERRRAEHGFARMMAESPSGLMIGTTGRKLTLEGEEIPSCVLGR</sequence>
<comment type="caution">
    <text evidence="2">The sequence shown here is derived from an EMBL/GenBank/DDBJ whole genome shotgun (WGS) entry which is preliminary data.</text>
</comment>
<protein>
    <submittedName>
        <fullName evidence="2">Uncharacterized protein</fullName>
    </submittedName>
</protein>
<accession>A0A8H4CVI6</accession>